<feature type="compositionally biased region" description="Pro residues" evidence="1">
    <location>
        <begin position="200"/>
        <end position="228"/>
    </location>
</feature>
<evidence type="ECO:0000259" key="2">
    <source>
        <dbReference type="Pfam" id="PF00934"/>
    </source>
</evidence>
<feature type="domain" description="PE" evidence="2">
    <location>
        <begin position="4"/>
        <end position="94"/>
    </location>
</feature>
<reference evidence="3" key="1">
    <citation type="submission" date="2020-07" db="EMBL/GenBank/DDBJ databases">
        <title>Description of Mycobacterium gordonae subsp. intergordonae subsp.nov. and Mycobacterium gordonae subsp. gordonae subsp. nov.</title>
        <authorList>
            <person name="Huang H."/>
        </authorList>
    </citation>
    <scope>NUCLEOTIDE SEQUENCE [LARGE SCALE GENOMIC DNA]</scope>
    <source>
        <strain evidence="3">24T</strain>
    </source>
</reference>
<dbReference type="AlphaFoldDB" id="A0A7D6I4F1"/>
<sequence length="228" mass="21610">MSYVFAMPEWVAAAASDLSSIGNSINGASAAAAAPTSGVLAAGGDEISGAIAALFDLHAQAYQAASAQMALFHEQFVQLMAGGAAQYASAEASNAALGAAEISPTSATGPLQTAEQQISHGITAPITGHPPLAGSFGRAAAAEAAGRGGGVGVTTQGGGSAGLAGNGASRGMVGLGNGGTVEGGNALKGAALEAPTAAPATPPAPATPVAPRPSRPAAPQAPPSPPRQ</sequence>
<dbReference type="SUPFAM" id="SSF140459">
    <property type="entry name" value="PE/PPE dimer-like"/>
    <property type="match status" value="1"/>
</dbReference>
<dbReference type="KEGG" id="mgor:H0P51_23430"/>
<dbReference type="InterPro" id="IPR038332">
    <property type="entry name" value="PPE_sf"/>
</dbReference>
<proteinExistence type="predicted"/>
<organism evidence="3 4">
    <name type="scientific">Mycobacterium vicinigordonae</name>
    <dbReference type="NCBI Taxonomy" id="1719132"/>
    <lineage>
        <taxon>Bacteria</taxon>
        <taxon>Bacillati</taxon>
        <taxon>Actinomycetota</taxon>
        <taxon>Actinomycetes</taxon>
        <taxon>Mycobacteriales</taxon>
        <taxon>Mycobacteriaceae</taxon>
        <taxon>Mycobacterium</taxon>
    </lineage>
</organism>
<protein>
    <submittedName>
        <fullName evidence="3">PE family protein</fullName>
    </submittedName>
</protein>
<name>A0A7D6I4F1_9MYCO</name>
<evidence type="ECO:0000256" key="1">
    <source>
        <dbReference type="SAM" id="MobiDB-lite"/>
    </source>
</evidence>
<accession>A0A7D6I4F1</accession>
<dbReference type="Pfam" id="PF00934">
    <property type="entry name" value="PE"/>
    <property type="match status" value="1"/>
</dbReference>
<evidence type="ECO:0000313" key="3">
    <source>
        <dbReference type="EMBL" id="QLL06638.1"/>
    </source>
</evidence>
<gene>
    <name evidence="3" type="ORF">H0P51_23430</name>
</gene>
<dbReference type="RefSeq" id="WP_180915216.1">
    <property type="nucleotide sequence ID" value="NZ_CP059165.1"/>
</dbReference>
<keyword evidence="4" id="KW-1185">Reference proteome</keyword>
<evidence type="ECO:0000313" key="4">
    <source>
        <dbReference type="Proteomes" id="UP000510682"/>
    </source>
</evidence>
<dbReference type="InterPro" id="IPR000084">
    <property type="entry name" value="PE-PGRS_N"/>
</dbReference>
<feature type="region of interest" description="Disordered" evidence="1">
    <location>
        <begin position="181"/>
        <end position="228"/>
    </location>
</feature>
<reference evidence="3" key="2">
    <citation type="submission" date="2020-07" db="EMBL/GenBank/DDBJ databases">
        <authorList>
            <person name="Yu X."/>
        </authorList>
    </citation>
    <scope>NUCLEOTIDE SEQUENCE [LARGE SCALE GENOMIC DNA]</scope>
    <source>
        <strain evidence="3">24T</strain>
    </source>
</reference>
<dbReference type="EMBL" id="CP059165">
    <property type="protein sequence ID" value="QLL06638.1"/>
    <property type="molecule type" value="Genomic_DNA"/>
</dbReference>
<dbReference type="Gene3D" id="1.10.287.850">
    <property type="entry name" value="HP0062-like domain"/>
    <property type="match status" value="1"/>
</dbReference>
<dbReference type="Proteomes" id="UP000510682">
    <property type="component" value="Chromosome"/>
</dbReference>